<evidence type="ECO:0000256" key="3">
    <source>
        <dbReference type="ARBA" id="ARBA00010703"/>
    </source>
</evidence>
<evidence type="ECO:0000256" key="2">
    <source>
        <dbReference type="ARBA" id="ARBA00004797"/>
    </source>
</evidence>
<dbReference type="InterPro" id="IPR007213">
    <property type="entry name" value="Ppm1/Ppm2/Tcmp"/>
</dbReference>
<keyword evidence="14" id="KW-0812">Transmembrane</keyword>
<dbReference type="Gene3D" id="2.120.10.80">
    <property type="entry name" value="Kelch-type beta propeller"/>
    <property type="match status" value="1"/>
</dbReference>
<dbReference type="PANTHER" id="PTHR46529">
    <property type="entry name" value="TRNA WYBUTOSINE-SYNTHESIZING PROTEIN 4"/>
    <property type="match status" value="1"/>
</dbReference>
<sequence length="716" mass="80628">MKNRLWKPLAPIMNKTNMVPLVSELENEQNELTPKQARQAEKLERRKKYADLAIQGTNNSSIASKRSVERLYMHRMDANKNIDEKKGCNEYFKYFVGKALRRSPCINRGYWLRIYAIKSKIDSIAARTDKPITVINLGCGFDPLPFQLLDSTNKENSRYEGRLSFVDLDYPELLMEKKRIIESTPELQEIVGDLKEHPRLQHVLQGRKYLASPCDLNSVENFVKLMDGLELNDTSSIKIFVAEVSLAYMTSEKSNAIILACSKIPNSHFVVLEQLVPAGPSEPFSRRMLYHFKKNDSPLQSVLDHQTKLAQEQRFRLYGFPHTNIGNMYQLWESISDEIKQKVESVEPFDELEEFFMFCHHYVIGHGTNDQSFGFYPKLKHAEELNPSELPVKKPPIDFLPFDDGDLLQRKFGSATILPNDEIIYSQGCFNSRLKDTLSINPILRHIRQIDPEIIGETPPERMCHTLTSLNENLCVLVGGRGGPNKPYSDIWLLHRKAPGPWQWTAGPFLPETRFRHGACAISSTQVLIFGGVSEGQPFLIYNATQNSLTVPRVEGSVPLVASPGLAYNIKTRQGAITGGADKDGSISSALSVFSYDEITNTIKVVKQPRHPAFKRYGCKTIFIDDDALLIVGGFSPDVLFDQHSTIVETSLASGKVNLVSIPTEVWERGIPLMAGFELQMSSQRDVYVLGGGAVCYGFGAVWNSVMRIKGADLSN</sequence>
<evidence type="ECO:0000256" key="11">
    <source>
        <dbReference type="ARBA" id="ARBA00029750"/>
    </source>
</evidence>
<reference evidence="16" key="1">
    <citation type="submission" date="2015-10" db="EMBL/GenBank/DDBJ databases">
        <authorList>
            <person name="Devillers H."/>
        </authorList>
    </citation>
    <scope>NUCLEOTIDE SEQUENCE [LARGE SCALE GENOMIC DNA]</scope>
</reference>
<evidence type="ECO:0000256" key="14">
    <source>
        <dbReference type="SAM" id="Phobius"/>
    </source>
</evidence>
<proteinExistence type="inferred from homology"/>
<comment type="catalytic activity">
    <reaction evidence="1">
        <text>7-[(3S)-3-amino-3-carboxypropyl]wyosine(37) in tRNA(Phe) + S-adenosyl-L-methionine = 7-[(3S)-(3-amino-3-methoxycarbonyl)propyl]wyosine(37) in tRNA(Phe) + S-adenosyl-L-homocysteine</text>
        <dbReference type="Rhea" id="RHEA:36903"/>
        <dbReference type="Rhea" id="RHEA-COMP:10379"/>
        <dbReference type="Rhea" id="RHEA-COMP:11844"/>
        <dbReference type="ChEBI" id="CHEBI:57856"/>
        <dbReference type="ChEBI" id="CHEBI:59789"/>
        <dbReference type="ChEBI" id="CHEBI:73543"/>
        <dbReference type="ChEBI" id="CHEBI:74275"/>
        <dbReference type="EC" id="2.1.1.290"/>
    </reaction>
</comment>
<evidence type="ECO:0000256" key="4">
    <source>
        <dbReference type="ARBA" id="ARBA00012155"/>
    </source>
</evidence>
<keyword evidence="14" id="KW-0472">Membrane</keyword>
<evidence type="ECO:0000256" key="10">
    <source>
        <dbReference type="ARBA" id="ARBA00022694"/>
    </source>
</evidence>
<dbReference type="SUPFAM" id="SSF50965">
    <property type="entry name" value="Galactose oxidase, central domain"/>
    <property type="match status" value="1"/>
</dbReference>
<keyword evidence="16" id="KW-1185">Reference proteome</keyword>
<dbReference type="InterPro" id="IPR029063">
    <property type="entry name" value="SAM-dependent_MTases_sf"/>
</dbReference>
<keyword evidence="8" id="KW-0808">Transferase</keyword>
<keyword evidence="9" id="KW-0949">S-adenosyl-L-methionine</keyword>
<dbReference type="Gene3D" id="3.40.50.150">
    <property type="entry name" value="Vaccinia Virus protein VP39"/>
    <property type="match status" value="1"/>
</dbReference>
<comment type="similarity">
    <text evidence="3">Belongs to the methyltransferase superfamily. LCMT family.</text>
</comment>
<evidence type="ECO:0000256" key="7">
    <source>
        <dbReference type="ARBA" id="ARBA00022603"/>
    </source>
</evidence>
<dbReference type="GO" id="GO:0031591">
    <property type="term" value="P:wybutosine biosynthetic process"/>
    <property type="evidence" value="ECO:0007669"/>
    <property type="project" value="TreeGrafter"/>
</dbReference>
<dbReference type="EC" id="2.1.1.290" evidence="5"/>
<dbReference type="OrthoDB" id="47172at2759"/>
<protein>
    <recommendedName>
        <fullName evidence="6">tRNA wybutosine-synthesizing protein 4</fullName>
        <ecNumber evidence="5">2.1.1.290</ecNumber>
        <ecNumber evidence="4">2.3.1.231</ecNumber>
    </recommendedName>
    <alternativeName>
        <fullName evidence="12">tRNA(Phe) (7-(3-amino-3-(methoxycarbonyl)propyl)wyosine(37)-N)-methoxycarbonyltransferase</fullName>
    </alternativeName>
    <alternativeName>
        <fullName evidence="11">tRNA(Phe) (7-(3-amino-3-carboxypropyl)wyosine(37)-O)-methyltransferase</fullName>
    </alternativeName>
</protein>
<dbReference type="InterPro" id="IPR011043">
    <property type="entry name" value="Gal_Oxase/kelch_b-propeller"/>
</dbReference>
<dbReference type="GO" id="GO:0008175">
    <property type="term" value="F:tRNA methyltransferase activity"/>
    <property type="evidence" value="ECO:0007669"/>
    <property type="project" value="TreeGrafter"/>
</dbReference>
<accession>A0A0P1KY83</accession>
<evidence type="ECO:0000256" key="1">
    <source>
        <dbReference type="ARBA" id="ARBA00001806"/>
    </source>
</evidence>
<evidence type="ECO:0000256" key="9">
    <source>
        <dbReference type="ARBA" id="ARBA00022691"/>
    </source>
</evidence>
<gene>
    <name evidence="15" type="ORF">LAQU0_S23e00474g</name>
</gene>
<dbReference type="SUPFAM" id="SSF53335">
    <property type="entry name" value="S-adenosyl-L-methionine-dependent methyltransferases"/>
    <property type="match status" value="1"/>
</dbReference>
<dbReference type="Pfam" id="PF13418">
    <property type="entry name" value="Beta-prop_TYW4"/>
    <property type="match status" value="1"/>
</dbReference>
<dbReference type="GO" id="GO:0030488">
    <property type="term" value="P:tRNA methylation"/>
    <property type="evidence" value="ECO:0007669"/>
    <property type="project" value="TreeGrafter"/>
</dbReference>
<dbReference type="EMBL" id="LN890549">
    <property type="protein sequence ID" value="CUS24986.1"/>
    <property type="molecule type" value="Genomic_DNA"/>
</dbReference>
<evidence type="ECO:0000256" key="13">
    <source>
        <dbReference type="ARBA" id="ARBA00049250"/>
    </source>
</evidence>
<evidence type="ECO:0000313" key="15">
    <source>
        <dbReference type="EMBL" id="CUS24986.1"/>
    </source>
</evidence>
<dbReference type="EC" id="2.3.1.231" evidence="4"/>
<feature type="transmembrane region" description="Helical" evidence="14">
    <location>
        <begin position="687"/>
        <end position="706"/>
    </location>
</feature>
<dbReference type="Proteomes" id="UP000236544">
    <property type="component" value="Unassembled WGS sequence"/>
</dbReference>
<keyword evidence="10" id="KW-0819">tRNA processing</keyword>
<dbReference type="PANTHER" id="PTHR46529:SF1">
    <property type="entry name" value="TRNA WYBUTOSINE-SYNTHESIZING PROTEIN 4"/>
    <property type="match status" value="1"/>
</dbReference>
<dbReference type="InterPro" id="IPR015915">
    <property type="entry name" value="Kelch-typ_b-propeller"/>
</dbReference>
<organism evidence="15 16">
    <name type="scientific">Lachancea quebecensis</name>
    <dbReference type="NCBI Taxonomy" id="1654605"/>
    <lineage>
        <taxon>Eukaryota</taxon>
        <taxon>Fungi</taxon>
        <taxon>Dikarya</taxon>
        <taxon>Ascomycota</taxon>
        <taxon>Saccharomycotina</taxon>
        <taxon>Saccharomycetes</taxon>
        <taxon>Saccharomycetales</taxon>
        <taxon>Saccharomycetaceae</taxon>
        <taxon>Lachancea</taxon>
    </lineage>
</organism>
<dbReference type="Pfam" id="PF04072">
    <property type="entry name" value="LCM"/>
    <property type="match status" value="1"/>
</dbReference>
<keyword evidence="14" id="KW-1133">Transmembrane helix</keyword>
<evidence type="ECO:0000313" key="16">
    <source>
        <dbReference type="Proteomes" id="UP000236544"/>
    </source>
</evidence>
<keyword evidence="7" id="KW-0489">Methyltransferase</keyword>
<dbReference type="UniPathway" id="UPA00375"/>
<evidence type="ECO:0000256" key="8">
    <source>
        <dbReference type="ARBA" id="ARBA00022679"/>
    </source>
</evidence>
<comment type="catalytic activity">
    <reaction evidence="13">
        <text>7-[(3S)-(3-amino-3-methoxycarbonyl)propyl]wyosine(37) in tRNA(Phe) + S-adenosyl-L-methionine + CO2 = wybutosine(37) in tRNA(Phe) + S-adenosyl-L-homocysteine + 2 H(+)</text>
        <dbReference type="Rhea" id="RHEA:37119"/>
        <dbReference type="Rhea" id="RHEA-COMP:11844"/>
        <dbReference type="Rhea" id="RHEA-COMP:11847"/>
        <dbReference type="ChEBI" id="CHEBI:15378"/>
        <dbReference type="ChEBI" id="CHEBI:16526"/>
        <dbReference type="ChEBI" id="CHEBI:57856"/>
        <dbReference type="ChEBI" id="CHEBI:59789"/>
        <dbReference type="ChEBI" id="CHEBI:73544"/>
        <dbReference type="ChEBI" id="CHEBI:74275"/>
        <dbReference type="EC" id="2.3.1.231"/>
    </reaction>
</comment>
<dbReference type="AlphaFoldDB" id="A0A0P1KY83"/>
<evidence type="ECO:0000256" key="6">
    <source>
        <dbReference type="ARBA" id="ARBA00018045"/>
    </source>
</evidence>
<evidence type="ECO:0000256" key="12">
    <source>
        <dbReference type="ARBA" id="ARBA00030847"/>
    </source>
</evidence>
<name>A0A0P1KY83_9SACH</name>
<comment type="pathway">
    <text evidence="2">tRNA modification; wybutosine-tRNA(Phe) biosynthesis.</text>
</comment>
<evidence type="ECO:0000256" key="5">
    <source>
        <dbReference type="ARBA" id="ARBA00012779"/>
    </source>
</evidence>